<protein>
    <recommendedName>
        <fullName evidence="4">Prepilin-type N-terminal cleavage/methylation domain-containing protein</fullName>
    </recommendedName>
</protein>
<evidence type="ECO:0000313" key="3">
    <source>
        <dbReference type="Proteomes" id="UP001320691"/>
    </source>
</evidence>
<reference evidence="2" key="1">
    <citation type="submission" date="2022-08" db="EMBL/GenBank/DDBJ databases">
        <title>Genomic analyses of the natural microbiome of Caenorhabditis elegans.</title>
        <authorList>
            <person name="Samuel B."/>
        </authorList>
    </citation>
    <scope>NUCLEOTIDE SEQUENCE</scope>
    <source>
        <strain evidence="2">BIGb0277</strain>
    </source>
</reference>
<dbReference type="AlphaFoldDB" id="A0AAW5PGP7"/>
<proteinExistence type="predicted"/>
<sequence>MSTCSKPPRGPRFQRGDMLLEALVAVLITSLIAGGLAHVQSRLMANQRATKVERLVVGQLREQLQNGGTGLCGSGTIALALSSDITRQAQVECGTAPQINVALAGTVMPVEAPREVGLSVRAADLELEGDEAGEHAADLLVSSRQ</sequence>
<evidence type="ECO:0000256" key="1">
    <source>
        <dbReference type="SAM" id="Phobius"/>
    </source>
</evidence>
<feature type="transmembrane region" description="Helical" evidence="1">
    <location>
        <begin position="18"/>
        <end position="39"/>
    </location>
</feature>
<evidence type="ECO:0008006" key="4">
    <source>
        <dbReference type="Google" id="ProtNLM"/>
    </source>
</evidence>
<organism evidence="2 3">
    <name type="scientific">Stenotrophomonas rhizophila</name>
    <dbReference type="NCBI Taxonomy" id="216778"/>
    <lineage>
        <taxon>Bacteria</taxon>
        <taxon>Pseudomonadati</taxon>
        <taxon>Pseudomonadota</taxon>
        <taxon>Gammaproteobacteria</taxon>
        <taxon>Lysobacterales</taxon>
        <taxon>Lysobacteraceae</taxon>
        <taxon>Stenotrophomonas</taxon>
    </lineage>
</organism>
<dbReference type="EMBL" id="JANUEK010000003">
    <property type="protein sequence ID" value="MCS4279309.1"/>
    <property type="molecule type" value="Genomic_DNA"/>
</dbReference>
<keyword evidence="1" id="KW-1133">Transmembrane helix</keyword>
<keyword evidence="1" id="KW-0812">Transmembrane</keyword>
<comment type="caution">
    <text evidence="2">The sequence shown here is derived from an EMBL/GenBank/DDBJ whole genome shotgun (WGS) entry which is preliminary data.</text>
</comment>
<evidence type="ECO:0000313" key="2">
    <source>
        <dbReference type="EMBL" id="MCS4279309.1"/>
    </source>
</evidence>
<dbReference type="Proteomes" id="UP001320691">
    <property type="component" value="Unassembled WGS sequence"/>
</dbReference>
<keyword evidence="1" id="KW-0472">Membrane</keyword>
<dbReference type="RefSeq" id="WP_259260085.1">
    <property type="nucleotide sequence ID" value="NZ_JANUEK010000003.1"/>
</dbReference>
<gene>
    <name evidence="2" type="ORF">M2412_001285</name>
</gene>
<accession>A0AAW5PGP7</accession>
<name>A0AAW5PGP7_9GAMM</name>